<accession>A0A830HQ22</accession>
<dbReference type="Pfam" id="PF08242">
    <property type="entry name" value="Methyltransf_12"/>
    <property type="match status" value="1"/>
</dbReference>
<dbReference type="GO" id="GO:0032259">
    <property type="term" value="P:methylation"/>
    <property type="evidence" value="ECO:0007669"/>
    <property type="project" value="UniProtKB-KW"/>
</dbReference>
<dbReference type="PANTHER" id="PTHR22809">
    <property type="entry name" value="METHYLTRANSFERASE-RELATED"/>
    <property type="match status" value="1"/>
</dbReference>
<comment type="similarity">
    <text evidence="1 4">Belongs to the methyltransferase superfamily. METL family.</text>
</comment>
<feature type="domain" description="Methyltransferase type 12" evidence="5">
    <location>
        <begin position="67"/>
        <end position="178"/>
    </location>
</feature>
<dbReference type="Gene3D" id="3.40.50.150">
    <property type="entry name" value="Vaccinia Virus protein VP39"/>
    <property type="match status" value="1"/>
</dbReference>
<dbReference type="AlphaFoldDB" id="A0A830HQ22"/>
<dbReference type="Proteomes" id="UP000660262">
    <property type="component" value="Unassembled WGS sequence"/>
</dbReference>
<evidence type="ECO:0000256" key="1">
    <source>
        <dbReference type="ARBA" id="ARBA00009725"/>
    </source>
</evidence>
<dbReference type="GO" id="GO:0008757">
    <property type="term" value="F:S-adenosylmethionine-dependent methyltransferase activity"/>
    <property type="evidence" value="ECO:0007669"/>
    <property type="project" value="UniProtKB-ARBA"/>
</dbReference>
<comment type="function">
    <text evidence="4">S-adenosyl-L-methionine-dependent methyltransferase.</text>
</comment>
<evidence type="ECO:0000259" key="5">
    <source>
        <dbReference type="Pfam" id="PF08242"/>
    </source>
</evidence>
<dbReference type="CDD" id="cd02440">
    <property type="entry name" value="AdoMet_MTases"/>
    <property type="match status" value="1"/>
</dbReference>
<dbReference type="OrthoDB" id="417697at2759"/>
<organism evidence="6 7">
    <name type="scientific">Pycnococcus provasolii</name>
    <dbReference type="NCBI Taxonomy" id="41880"/>
    <lineage>
        <taxon>Eukaryota</taxon>
        <taxon>Viridiplantae</taxon>
        <taxon>Chlorophyta</taxon>
        <taxon>Pseudoscourfieldiophyceae</taxon>
        <taxon>Pseudoscourfieldiales</taxon>
        <taxon>Pycnococcaceae</taxon>
        <taxon>Pycnococcus</taxon>
    </lineage>
</organism>
<evidence type="ECO:0000313" key="7">
    <source>
        <dbReference type="Proteomes" id="UP000660262"/>
    </source>
</evidence>
<proteinExistence type="inferred from homology"/>
<keyword evidence="7" id="KW-1185">Reference proteome</keyword>
<dbReference type="SUPFAM" id="SSF53335">
    <property type="entry name" value="S-adenosyl-L-methionine-dependent methyltransferases"/>
    <property type="match status" value="1"/>
</dbReference>
<evidence type="ECO:0000256" key="2">
    <source>
        <dbReference type="ARBA" id="ARBA00022603"/>
    </source>
</evidence>
<evidence type="ECO:0000256" key="4">
    <source>
        <dbReference type="PIRNR" id="PIRNR037755"/>
    </source>
</evidence>
<evidence type="ECO:0000313" key="6">
    <source>
        <dbReference type="EMBL" id="GHP07890.1"/>
    </source>
</evidence>
<evidence type="ECO:0000256" key="3">
    <source>
        <dbReference type="ARBA" id="ARBA00022679"/>
    </source>
</evidence>
<dbReference type="PIRSF" id="PIRSF037755">
    <property type="entry name" value="Mettl2_prd"/>
    <property type="match status" value="1"/>
</dbReference>
<comment type="caution">
    <text evidence="6">The sequence shown here is derived from an EMBL/GenBank/DDBJ whole genome shotgun (WGS) entry which is preliminary data.</text>
</comment>
<dbReference type="InterPro" id="IPR013217">
    <property type="entry name" value="Methyltransf_12"/>
</dbReference>
<dbReference type="InterPro" id="IPR029063">
    <property type="entry name" value="SAM-dependent_MTases_sf"/>
</dbReference>
<dbReference type="EMBL" id="BNJQ01000018">
    <property type="protein sequence ID" value="GHP07890.1"/>
    <property type="molecule type" value="Genomic_DNA"/>
</dbReference>
<keyword evidence="2 4" id="KW-0489">Methyltransferase</keyword>
<dbReference type="InterPro" id="IPR026113">
    <property type="entry name" value="METTL2/6/8-like"/>
</dbReference>
<dbReference type="GO" id="GO:0008173">
    <property type="term" value="F:RNA methyltransferase activity"/>
    <property type="evidence" value="ECO:0007669"/>
    <property type="project" value="UniProtKB-ARBA"/>
</dbReference>
<dbReference type="PANTHER" id="PTHR22809:SF5">
    <property type="entry name" value="TRNA N(3)-METHYLCYTIDINE METHYLTRANSFERASE METTL6"/>
    <property type="match status" value="1"/>
</dbReference>
<keyword evidence="3 4" id="KW-0808">Transferase</keyword>
<protein>
    <recommendedName>
        <fullName evidence="4">tRNA N(3)-methylcytidine methyltransferase</fullName>
        <ecNumber evidence="4">2.1.1.-</ecNumber>
    </recommendedName>
</protein>
<sequence>MAAPSSSSSSSSSRLAPHQVARLEANAHRAWDCFYKSNGNKFFKDRHWLLEEFHTLTPDAHHKLTLVEMGCGTGATVYPVLEARNAACATSTAVVHACDYAPTAVKVLKKHAAYEEANINAFVCNVAKEDIVACGAPRLAEESADVATMIFALSAMSPDTFAHALEQARRVLKVGGTLLIRDYAEGDMAMERLAGKKGGMDGIREIDERFYMRGDGTRAYYFQVDELRSLLTTGGFDVASCSLVSMRNENRAQELIMDRRFVQARAVKV</sequence>
<dbReference type="EC" id="2.1.1.-" evidence="4"/>
<name>A0A830HQ22_9CHLO</name>
<reference evidence="6" key="1">
    <citation type="submission" date="2020-10" db="EMBL/GenBank/DDBJ databases">
        <title>Unveiling of a novel bifunctional photoreceptor, Dualchrome1, isolated from a cosmopolitan green alga.</title>
        <authorList>
            <person name="Suzuki S."/>
            <person name="Kawachi M."/>
        </authorList>
    </citation>
    <scope>NUCLEOTIDE SEQUENCE</scope>
    <source>
        <strain evidence="6">NIES 2893</strain>
    </source>
</reference>
<gene>
    <name evidence="6" type="ORF">PPROV_000663200</name>
</gene>